<name>A0A1Y5P5J0_9MICO</name>
<dbReference type="EMBL" id="FLQR01000007">
    <property type="protein sequence ID" value="SBS72790.1"/>
    <property type="molecule type" value="Genomic_DNA"/>
</dbReference>
<reference evidence="2" key="1">
    <citation type="submission" date="2016-03" db="EMBL/GenBank/DDBJ databases">
        <authorList>
            <person name="Ploux O."/>
        </authorList>
    </citation>
    <scope>NUCLEOTIDE SEQUENCE</scope>
    <source>
        <strain evidence="2">UC1</strain>
    </source>
</reference>
<feature type="compositionally biased region" description="Basic and acidic residues" evidence="1">
    <location>
        <begin position="40"/>
        <end position="49"/>
    </location>
</feature>
<sequence length="80" mass="8389">MRTQPTSYTDVVSARSAGSSELSTVSTAVNTMTSLSFFKSRSDHPKGGSDGKTSGDVVAHNAVSKGTSMGKPYSTSRERQ</sequence>
<feature type="region of interest" description="Disordered" evidence="1">
    <location>
        <begin position="38"/>
        <end position="80"/>
    </location>
</feature>
<accession>A0A1Y5P5J0</accession>
<evidence type="ECO:0000256" key="1">
    <source>
        <dbReference type="SAM" id="MobiDB-lite"/>
    </source>
</evidence>
<dbReference type="AlphaFoldDB" id="A0A1Y5P5J0"/>
<proteinExistence type="predicted"/>
<protein>
    <submittedName>
        <fullName evidence="2">Uncharacterized protein</fullName>
    </submittedName>
</protein>
<organism evidence="2">
    <name type="scientific">uncultured Microbacterium sp</name>
    <dbReference type="NCBI Taxonomy" id="191216"/>
    <lineage>
        <taxon>Bacteria</taxon>
        <taxon>Bacillati</taxon>
        <taxon>Actinomycetota</taxon>
        <taxon>Actinomycetes</taxon>
        <taxon>Micrococcales</taxon>
        <taxon>Microbacteriaceae</taxon>
        <taxon>Microbacterium</taxon>
        <taxon>environmental samples</taxon>
    </lineage>
</organism>
<evidence type="ECO:0000313" key="2">
    <source>
        <dbReference type="EMBL" id="SBS72790.1"/>
    </source>
</evidence>
<gene>
    <name evidence="2" type="ORF">MIPYR_30224</name>
</gene>
<feature type="region of interest" description="Disordered" evidence="1">
    <location>
        <begin position="1"/>
        <end position="22"/>
    </location>
</feature>